<reference evidence="13 14" key="1">
    <citation type="journal article" date="2018" name="Nat. Ecol. Evol.">
        <title>Pezizomycetes genomes reveal the molecular basis of ectomycorrhizal truffle lifestyle.</title>
        <authorList>
            <person name="Murat C."/>
            <person name="Payen T."/>
            <person name="Noel B."/>
            <person name="Kuo A."/>
            <person name="Morin E."/>
            <person name="Chen J."/>
            <person name="Kohler A."/>
            <person name="Krizsan K."/>
            <person name="Balestrini R."/>
            <person name="Da Silva C."/>
            <person name="Montanini B."/>
            <person name="Hainaut M."/>
            <person name="Levati E."/>
            <person name="Barry K.W."/>
            <person name="Belfiori B."/>
            <person name="Cichocki N."/>
            <person name="Clum A."/>
            <person name="Dockter R.B."/>
            <person name="Fauchery L."/>
            <person name="Guy J."/>
            <person name="Iotti M."/>
            <person name="Le Tacon F."/>
            <person name="Lindquist E.A."/>
            <person name="Lipzen A."/>
            <person name="Malagnac F."/>
            <person name="Mello A."/>
            <person name="Molinier V."/>
            <person name="Miyauchi S."/>
            <person name="Poulain J."/>
            <person name="Riccioni C."/>
            <person name="Rubini A."/>
            <person name="Sitrit Y."/>
            <person name="Splivallo R."/>
            <person name="Traeger S."/>
            <person name="Wang M."/>
            <person name="Zifcakova L."/>
            <person name="Wipf D."/>
            <person name="Zambonelli A."/>
            <person name="Paolocci F."/>
            <person name="Nowrousian M."/>
            <person name="Ottonello S."/>
            <person name="Baldrian P."/>
            <person name="Spatafora J.W."/>
            <person name="Henrissat B."/>
            <person name="Nagy L.G."/>
            <person name="Aury J.M."/>
            <person name="Wincker P."/>
            <person name="Grigoriev I.V."/>
            <person name="Bonfante P."/>
            <person name="Martin F.M."/>
        </authorList>
    </citation>
    <scope>NUCLEOTIDE SEQUENCE [LARGE SCALE GENOMIC DNA]</scope>
    <source>
        <strain evidence="13 14">RN42</strain>
    </source>
</reference>
<dbReference type="GO" id="GO:0009113">
    <property type="term" value="P:purine nucleobase biosynthetic process"/>
    <property type="evidence" value="ECO:0007669"/>
    <property type="project" value="InterPro"/>
</dbReference>
<name>A0A3N4IAI8_ASCIM</name>
<keyword evidence="4 8" id="KW-0328">Glycosyltransferase</keyword>
<dbReference type="GO" id="GO:0006189">
    <property type="term" value="P:'de novo' IMP biosynthetic process"/>
    <property type="evidence" value="ECO:0007669"/>
    <property type="project" value="UniProtKB-UniPathway"/>
</dbReference>
<feature type="compositionally biased region" description="Basic and acidic residues" evidence="11">
    <location>
        <begin position="539"/>
        <end position="554"/>
    </location>
</feature>
<organism evidence="13 14">
    <name type="scientific">Ascobolus immersus RN42</name>
    <dbReference type="NCBI Taxonomy" id="1160509"/>
    <lineage>
        <taxon>Eukaryota</taxon>
        <taxon>Fungi</taxon>
        <taxon>Dikarya</taxon>
        <taxon>Ascomycota</taxon>
        <taxon>Pezizomycotina</taxon>
        <taxon>Pezizomycetes</taxon>
        <taxon>Pezizales</taxon>
        <taxon>Ascobolaceae</taxon>
        <taxon>Ascobolus</taxon>
    </lineage>
</organism>
<keyword evidence="10" id="KW-0460">Magnesium</keyword>
<dbReference type="InterPro" id="IPR029055">
    <property type="entry name" value="Ntn_hydrolases_N"/>
</dbReference>
<sequence length="554" mass="60382">MCGVVGILLANPKGQAVDDLHEALYFLQHRGQDACGIATSGNGGRIYQCKGNGMASAVFKNGERTKDLPGSMGIAHLRYPTAGSSANSEAQPFYVNSPYGICFAHNGNLINGPELKEYLDHDAHRHINTDSDSELLLNIFASKLQETGKFRVNEDDIFKALGELYRVCQGAFACTAMLAGYGLIGFRDSHGIRPLVLGERADGKGGIDYMFASESVALDQLDFKNHRTVLPGQAIIIPKGGKPIVRQVAPIEAYAPDIFEYVYFARPDTVLDGISVHRARQNMGDKLADVIVKVLGYKVAKSIDVVIPIPETSNTAALSVAQRLSIPYCPAFVKNRYIFRTFIMPGQAKRKAAVKRKLNPMKSEFEGRNVLLVDDSIVRGTTSKEIVQMARDAGAKKVYFASCAPPIRNAHVYGIDLASRSELVAYGRNAEEIAVEIGADAVIYQELDDLIEACHQENTEIKEFEVGVFSGKYITPVSDDYFAHLEKLRGENSKAKRKDAAHRAVAAGVPTAADVEAVMAGLNGNKDEDEETSNSHETSVSERMDVSIHNIGDH</sequence>
<dbReference type="InterPro" id="IPR029057">
    <property type="entry name" value="PRTase-like"/>
</dbReference>
<feature type="domain" description="Glutamine amidotransferase type-2" evidence="12">
    <location>
        <begin position="2"/>
        <end position="240"/>
    </location>
</feature>
<dbReference type="InterPro" id="IPR000836">
    <property type="entry name" value="PRTase_dom"/>
</dbReference>
<dbReference type="InterPro" id="IPR017932">
    <property type="entry name" value="GATase_2_dom"/>
</dbReference>
<comment type="pathway">
    <text evidence="1 8">Purine metabolism; IMP biosynthesis via de novo pathway; N(1)-(5-phospho-D-ribosyl)glycinamide from 5-phospho-alpha-D-ribose 1-diphosphate: step 1/2.</text>
</comment>
<evidence type="ECO:0000256" key="10">
    <source>
        <dbReference type="PIRSR" id="PIRSR000485-2"/>
    </source>
</evidence>
<dbReference type="CDD" id="cd00715">
    <property type="entry name" value="GPATase_N"/>
    <property type="match status" value="1"/>
</dbReference>
<dbReference type="NCBIfam" id="TIGR01134">
    <property type="entry name" value="purF"/>
    <property type="match status" value="1"/>
</dbReference>
<evidence type="ECO:0000313" key="13">
    <source>
        <dbReference type="EMBL" id="RPA83089.1"/>
    </source>
</evidence>
<evidence type="ECO:0000256" key="6">
    <source>
        <dbReference type="ARBA" id="ARBA00022755"/>
    </source>
</evidence>
<feature type="binding site" evidence="10">
    <location>
        <position position="375"/>
    </location>
    <ligand>
        <name>Mg(2+)</name>
        <dbReference type="ChEBI" id="CHEBI:18420"/>
    </ligand>
</feature>
<dbReference type="CDD" id="cd06223">
    <property type="entry name" value="PRTases_typeI"/>
    <property type="match status" value="1"/>
</dbReference>
<dbReference type="EMBL" id="ML119667">
    <property type="protein sequence ID" value="RPA83089.1"/>
    <property type="molecule type" value="Genomic_DNA"/>
</dbReference>
<comment type="cofactor">
    <cofactor evidence="10">
        <name>Mg(2+)</name>
        <dbReference type="ChEBI" id="CHEBI:18420"/>
    </cofactor>
    <text evidence="10">Binds 1 Mg(2+) ion per subunit.</text>
</comment>
<dbReference type="STRING" id="1160509.A0A3N4IAI8"/>
<dbReference type="Gene3D" id="3.60.20.10">
    <property type="entry name" value="Glutamine Phosphoribosylpyrophosphate, subunit 1, domain 1"/>
    <property type="match status" value="1"/>
</dbReference>
<keyword evidence="7" id="KW-0315">Glutamine amidotransferase</keyword>
<feature type="binding site" evidence="10">
    <location>
        <position position="312"/>
    </location>
    <ligand>
        <name>Mg(2+)</name>
        <dbReference type="ChEBI" id="CHEBI:18420"/>
    </ligand>
</feature>
<dbReference type="GO" id="GO:0004044">
    <property type="term" value="F:amidophosphoribosyltransferase activity"/>
    <property type="evidence" value="ECO:0007669"/>
    <property type="project" value="UniProtKB-EC"/>
</dbReference>
<evidence type="ECO:0000256" key="1">
    <source>
        <dbReference type="ARBA" id="ARBA00005209"/>
    </source>
</evidence>
<evidence type="ECO:0000256" key="9">
    <source>
        <dbReference type="PIRSR" id="PIRSR000485-1"/>
    </source>
</evidence>
<dbReference type="Pfam" id="PF00156">
    <property type="entry name" value="Pribosyltran"/>
    <property type="match status" value="1"/>
</dbReference>
<feature type="binding site" evidence="10">
    <location>
        <position position="374"/>
    </location>
    <ligand>
        <name>Mg(2+)</name>
        <dbReference type="ChEBI" id="CHEBI:18420"/>
    </ligand>
</feature>
<dbReference type="PROSITE" id="PS51278">
    <property type="entry name" value="GATASE_TYPE_2"/>
    <property type="match status" value="1"/>
</dbReference>
<keyword evidence="5 8" id="KW-0808">Transferase</keyword>
<dbReference type="PIRSF" id="PIRSF000485">
    <property type="entry name" value="Amd_phspho_trans"/>
    <property type="match status" value="1"/>
</dbReference>
<evidence type="ECO:0000256" key="7">
    <source>
        <dbReference type="ARBA" id="ARBA00022962"/>
    </source>
</evidence>
<dbReference type="UniPathway" id="UPA00074">
    <property type="reaction ID" value="UER00124"/>
</dbReference>
<comment type="similarity">
    <text evidence="2 8">In the C-terminal section; belongs to the purine/pyrimidine phosphoribosyltransferase family.</text>
</comment>
<proteinExistence type="inferred from homology"/>
<dbReference type="EC" id="2.4.2.14" evidence="3 8"/>
<evidence type="ECO:0000313" key="14">
    <source>
        <dbReference type="Proteomes" id="UP000275078"/>
    </source>
</evidence>
<dbReference type="InterPro" id="IPR005854">
    <property type="entry name" value="PurF"/>
</dbReference>
<keyword evidence="10" id="KW-0479">Metal-binding</keyword>
<dbReference type="AlphaFoldDB" id="A0A3N4IAI8"/>
<evidence type="ECO:0000256" key="2">
    <source>
        <dbReference type="ARBA" id="ARBA00010138"/>
    </source>
</evidence>
<evidence type="ECO:0000256" key="4">
    <source>
        <dbReference type="ARBA" id="ARBA00022676"/>
    </source>
</evidence>
<dbReference type="SUPFAM" id="SSF56235">
    <property type="entry name" value="N-terminal nucleophile aminohydrolases (Ntn hydrolases)"/>
    <property type="match status" value="1"/>
</dbReference>
<keyword evidence="14" id="KW-1185">Reference proteome</keyword>
<protein>
    <recommendedName>
        <fullName evidence="3 8">Amidophosphoribosyltransferase</fullName>
        <shortName evidence="8">ATase</shortName>
        <ecNumber evidence="3 8">2.4.2.14</ecNumber>
    </recommendedName>
    <alternativeName>
        <fullName evidence="8">Glutamine phosphoribosylpyrophosphate amidotransferase</fullName>
    </alternativeName>
</protein>
<feature type="active site" description="Nucleophile" evidence="9">
    <location>
        <position position="2"/>
    </location>
</feature>
<dbReference type="Gene3D" id="3.40.50.2020">
    <property type="match status" value="1"/>
</dbReference>
<evidence type="ECO:0000256" key="5">
    <source>
        <dbReference type="ARBA" id="ARBA00022679"/>
    </source>
</evidence>
<gene>
    <name evidence="13" type="ORF">BJ508DRAFT_207487</name>
</gene>
<keyword evidence="6 8" id="KW-0658">Purine biosynthesis</keyword>
<evidence type="ECO:0000256" key="3">
    <source>
        <dbReference type="ARBA" id="ARBA00011941"/>
    </source>
</evidence>
<dbReference type="OrthoDB" id="191723at2759"/>
<dbReference type="InterPro" id="IPR035584">
    <property type="entry name" value="PurF_N"/>
</dbReference>
<dbReference type="GO" id="GO:0046872">
    <property type="term" value="F:metal ion binding"/>
    <property type="evidence" value="ECO:0007669"/>
    <property type="project" value="UniProtKB-KW"/>
</dbReference>
<dbReference type="SUPFAM" id="SSF53271">
    <property type="entry name" value="PRTase-like"/>
    <property type="match status" value="1"/>
</dbReference>
<accession>A0A3N4IAI8</accession>
<evidence type="ECO:0000259" key="12">
    <source>
        <dbReference type="PROSITE" id="PS51278"/>
    </source>
</evidence>
<comment type="catalytic activity">
    <reaction evidence="8">
        <text>5-phospho-beta-D-ribosylamine + L-glutamate + diphosphate = 5-phospho-alpha-D-ribose 1-diphosphate + L-glutamine + H2O</text>
        <dbReference type="Rhea" id="RHEA:14905"/>
        <dbReference type="ChEBI" id="CHEBI:15377"/>
        <dbReference type="ChEBI" id="CHEBI:29985"/>
        <dbReference type="ChEBI" id="CHEBI:33019"/>
        <dbReference type="ChEBI" id="CHEBI:58017"/>
        <dbReference type="ChEBI" id="CHEBI:58359"/>
        <dbReference type="ChEBI" id="CHEBI:58681"/>
        <dbReference type="EC" id="2.4.2.14"/>
    </reaction>
</comment>
<dbReference type="Pfam" id="PF13522">
    <property type="entry name" value="GATase_6"/>
    <property type="match status" value="1"/>
</dbReference>
<feature type="region of interest" description="Disordered" evidence="11">
    <location>
        <begin position="523"/>
        <end position="554"/>
    </location>
</feature>
<dbReference type="Proteomes" id="UP000275078">
    <property type="component" value="Unassembled WGS sequence"/>
</dbReference>
<dbReference type="PANTHER" id="PTHR11907">
    <property type="entry name" value="AMIDOPHOSPHORIBOSYLTRANSFERASE"/>
    <property type="match status" value="1"/>
</dbReference>
<evidence type="ECO:0000256" key="11">
    <source>
        <dbReference type="SAM" id="MobiDB-lite"/>
    </source>
</evidence>
<evidence type="ECO:0000256" key="8">
    <source>
        <dbReference type="PIRNR" id="PIRNR000485"/>
    </source>
</evidence>
<dbReference type="HAMAP" id="MF_01931">
    <property type="entry name" value="PurF"/>
    <property type="match status" value="1"/>
</dbReference>